<dbReference type="InterPro" id="IPR011009">
    <property type="entry name" value="Kinase-like_dom_sf"/>
</dbReference>
<dbReference type="RefSeq" id="WP_210874028.1">
    <property type="nucleotide sequence ID" value="NZ_JAGPNL010000005.1"/>
</dbReference>
<sequence length="263" mass="27911">MTRTPWADLPAAARRVVEGVIGAVHSVTEPDAGVMSAFVARLGAEGGEFFVKGTPTAAPDAWTYRHEARVAACAPMAPLPRWETEGGGWTFFGYSVVPGRHADFTIGSPDLGPVAEALTLLSGTPWPDAVGKRPLRDRLAPFVPEGQGAALAGSTLAHTDLGEANILVDGKTARLVDWVLSCPGPAWADAALWVPRLIAAGYSFAEADALARIVPAYAKADPADLGVFARTIRAFWQRRAEEAPMPHRAVLLAAAVEWERRTA</sequence>
<evidence type="ECO:0000313" key="1">
    <source>
        <dbReference type="EMBL" id="MBQ0828533.1"/>
    </source>
</evidence>
<comment type="caution">
    <text evidence="1">The sequence shown here is derived from an EMBL/GenBank/DDBJ whole genome shotgun (WGS) entry which is preliminary data.</text>
</comment>
<evidence type="ECO:0008006" key="3">
    <source>
        <dbReference type="Google" id="ProtNLM"/>
    </source>
</evidence>
<dbReference type="Gene3D" id="3.90.1200.10">
    <property type="match status" value="1"/>
</dbReference>
<dbReference type="AlphaFoldDB" id="A0A940XRS8"/>
<dbReference type="EMBL" id="JAGPNL010000005">
    <property type="protein sequence ID" value="MBQ0828533.1"/>
    <property type="molecule type" value="Genomic_DNA"/>
</dbReference>
<dbReference type="Proteomes" id="UP000677875">
    <property type="component" value="Unassembled WGS sequence"/>
</dbReference>
<name>A0A940XRS8_9ACTN</name>
<dbReference type="SUPFAM" id="SSF56112">
    <property type="entry name" value="Protein kinase-like (PK-like)"/>
    <property type="match status" value="1"/>
</dbReference>
<organism evidence="1 2">
    <name type="scientific">Streptomyces tagetis</name>
    <dbReference type="NCBI Taxonomy" id="2820809"/>
    <lineage>
        <taxon>Bacteria</taxon>
        <taxon>Bacillati</taxon>
        <taxon>Actinomycetota</taxon>
        <taxon>Actinomycetes</taxon>
        <taxon>Kitasatosporales</taxon>
        <taxon>Streptomycetaceae</taxon>
        <taxon>Streptomyces</taxon>
    </lineage>
</organism>
<accession>A0A940XRS8</accession>
<protein>
    <recommendedName>
        <fullName evidence="3">Aminoglycoside phosphotransferase</fullName>
    </recommendedName>
</protein>
<gene>
    <name evidence="1" type="ORF">J5Y05_18825</name>
</gene>
<evidence type="ECO:0000313" key="2">
    <source>
        <dbReference type="Proteomes" id="UP000677875"/>
    </source>
</evidence>
<reference evidence="1" key="1">
    <citation type="submission" date="2021-04" db="EMBL/GenBank/DDBJ databases">
        <title>Genome seq and assembly of Streptomyces sp. RG38.</title>
        <authorList>
            <person name="Chhetri G."/>
        </authorList>
    </citation>
    <scope>NUCLEOTIDE SEQUENCE</scope>
    <source>
        <strain evidence="1">RG38</strain>
    </source>
</reference>
<keyword evidence="2" id="KW-1185">Reference proteome</keyword>
<proteinExistence type="predicted"/>